<evidence type="ECO:0000256" key="1">
    <source>
        <dbReference type="ARBA" id="ARBA00007374"/>
    </source>
</evidence>
<dbReference type="InterPro" id="IPR038286">
    <property type="entry name" value="IPK_sf"/>
</dbReference>
<feature type="compositionally biased region" description="Low complexity" evidence="5">
    <location>
        <begin position="22"/>
        <end position="43"/>
    </location>
</feature>
<feature type="compositionally biased region" description="Low complexity" evidence="5">
    <location>
        <begin position="350"/>
        <end position="370"/>
    </location>
</feature>
<evidence type="ECO:0000256" key="4">
    <source>
        <dbReference type="RuleBase" id="RU363090"/>
    </source>
</evidence>
<feature type="compositionally biased region" description="Acidic residues" evidence="5">
    <location>
        <begin position="792"/>
        <end position="801"/>
    </location>
</feature>
<feature type="compositionally biased region" description="Low complexity" evidence="5">
    <location>
        <begin position="312"/>
        <end position="324"/>
    </location>
</feature>
<feature type="region of interest" description="Disordered" evidence="5">
    <location>
        <begin position="778"/>
        <end position="823"/>
    </location>
</feature>
<feature type="region of interest" description="Disordered" evidence="5">
    <location>
        <begin position="1095"/>
        <end position="1135"/>
    </location>
</feature>
<organism evidence="6 7">
    <name type="scientific">Lentinus brumalis</name>
    <dbReference type="NCBI Taxonomy" id="2498619"/>
    <lineage>
        <taxon>Eukaryota</taxon>
        <taxon>Fungi</taxon>
        <taxon>Dikarya</taxon>
        <taxon>Basidiomycota</taxon>
        <taxon>Agaricomycotina</taxon>
        <taxon>Agaricomycetes</taxon>
        <taxon>Polyporales</taxon>
        <taxon>Polyporaceae</taxon>
        <taxon>Lentinus</taxon>
    </lineage>
</organism>
<name>A0A371DL28_9APHY</name>
<dbReference type="EC" id="2.7.-.-" evidence="4"/>
<evidence type="ECO:0000256" key="3">
    <source>
        <dbReference type="ARBA" id="ARBA00022777"/>
    </source>
</evidence>
<dbReference type="InterPro" id="IPR005522">
    <property type="entry name" value="IPK"/>
</dbReference>
<feature type="compositionally biased region" description="Polar residues" evidence="5">
    <location>
        <begin position="613"/>
        <end position="622"/>
    </location>
</feature>
<dbReference type="SUPFAM" id="SSF56104">
    <property type="entry name" value="SAICAR synthase-like"/>
    <property type="match status" value="1"/>
</dbReference>
<dbReference type="EMBL" id="KZ857388">
    <property type="protein sequence ID" value="RDX53234.1"/>
    <property type="molecule type" value="Genomic_DNA"/>
</dbReference>
<dbReference type="Proteomes" id="UP000256964">
    <property type="component" value="Unassembled WGS sequence"/>
</dbReference>
<reference evidence="6 7" key="1">
    <citation type="journal article" date="2018" name="Biotechnol. Biofuels">
        <title>Integrative visual omics of the white-rot fungus Polyporus brumalis exposes the biotechnological potential of its oxidative enzymes for delignifying raw plant biomass.</title>
        <authorList>
            <person name="Miyauchi S."/>
            <person name="Rancon A."/>
            <person name="Drula E."/>
            <person name="Hage H."/>
            <person name="Chaduli D."/>
            <person name="Favel A."/>
            <person name="Grisel S."/>
            <person name="Henrissat B."/>
            <person name="Herpoel-Gimbert I."/>
            <person name="Ruiz-Duenas F.J."/>
            <person name="Chevret D."/>
            <person name="Hainaut M."/>
            <person name="Lin J."/>
            <person name="Wang M."/>
            <person name="Pangilinan J."/>
            <person name="Lipzen A."/>
            <person name="Lesage-Meessen L."/>
            <person name="Navarro D."/>
            <person name="Riley R."/>
            <person name="Grigoriev I.V."/>
            <person name="Zhou S."/>
            <person name="Raouche S."/>
            <person name="Rosso M.N."/>
        </authorList>
    </citation>
    <scope>NUCLEOTIDE SEQUENCE [LARGE SCALE GENOMIC DNA]</scope>
    <source>
        <strain evidence="6 7">BRFM 1820</strain>
    </source>
</reference>
<dbReference type="Gene3D" id="3.30.470.160">
    <property type="entry name" value="Inositol polyphosphate kinase"/>
    <property type="match status" value="1"/>
</dbReference>
<feature type="region of interest" description="Disordered" evidence="5">
    <location>
        <begin position="905"/>
        <end position="927"/>
    </location>
</feature>
<accession>A0A371DL28</accession>
<evidence type="ECO:0000313" key="6">
    <source>
        <dbReference type="EMBL" id="RDX53234.1"/>
    </source>
</evidence>
<feature type="compositionally biased region" description="Basic and acidic residues" evidence="5">
    <location>
        <begin position="211"/>
        <end position="241"/>
    </location>
</feature>
<keyword evidence="3 4" id="KW-0418">Kinase</keyword>
<feature type="region of interest" description="Disordered" evidence="5">
    <location>
        <begin position="576"/>
        <end position="626"/>
    </location>
</feature>
<feature type="compositionally biased region" description="Low complexity" evidence="5">
    <location>
        <begin position="118"/>
        <end position="155"/>
    </location>
</feature>
<feature type="compositionally biased region" description="Basic and acidic residues" evidence="5">
    <location>
        <begin position="1106"/>
        <end position="1116"/>
    </location>
</feature>
<feature type="region of interest" description="Disordered" evidence="5">
    <location>
        <begin position="1243"/>
        <end position="1262"/>
    </location>
</feature>
<gene>
    <name evidence="6" type="ORF">OH76DRAFT_1553890</name>
</gene>
<dbReference type="Pfam" id="PF03770">
    <property type="entry name" value="IPK"/>
    <property type="match status" value="1"/>
</dbReference>
<feature type="compositionally biased region" description="Basic and acidic residues" evidence="5">
    <location>
        <begin position="284"/>
        <end position="299"/>
    </location>
</feature>
<keyword evidence="7" id="KW-1185">Reference proteome</keyword>
<dbReference type="GO" id="GO:0046854">
    <property type="term" value="P:phosphatidylinositol phosphate biosynthetic process"/>
    <property type="evidence" value="ECO:0007669"/>
    <property type="project" value="TreeGrafter"/>
</dbReference>
<dbReference type="GO" id="GO:0005634">
    <property type="term" value="C:nucleus"/>
    <property type="evidence" value="ECO:0007669"/>
    <property type="project" value="TreeGrafter"/>
</dbReference>
<dbReference type="PANTHER" id="PTHR12400">
    <property type="entry name" value="INOSITOL POLYPHOSPHATE KINASE"/>
    <property type="match status" value="1"/>
</dbReference>
<feature type="region of interest" description="Disordered" evidence="5">
    <location>
        <begin position="172"/>
        <end position="465"/>
    </location>
</feature>
<feature type="compositionally biased region" description="Low complexity" evidence="5">
    <location>
        <begin position="422"/>
        <end position="445"/>
    </location>
</feature>
<evidence type="ECO:0000256" key="5">
    <source>
        <dbReference type="SAM" id="MobiDB-lite"/>
    </source>
</evidence>
<dbReference type="GO" id="GO:0032958">
    <property type="term" value="P:inositol phosphate biosynthetic process"/>
    <property type="evidence" value="ECO:0007669"/>
    <property type="project" value="InterPro"/>
</dbReference>
<evidence type="ECO:0000313" key="7">
    <source>
        <dbReference type="Proteomes" id="UP000256964"/>
    </source>
</evidence>
<feature type="compositionally biased region" description="Basic and acidic residues" evidence="5">
    <location>
        <begin position="249"/>
        <end position="270"/>
    </location>
</feature>
<proteinExistence type="inferred from homology"/>
<feature type="compositionally biased region" description="Basic and acidic residues" evidence="5">
    <location>
        <begin position="454"/>
        <end position="465"/>
    </location>
</feature>
<dbReference type="GO" id="GO:0008440">
    <property type="term" value="F:inositol-1,4,5-trisphosphate 3-kinase activity"/>
    <property type="evidence" value="ECO:0007669"/>
    <property type="project" value="TreeGrafter"/>
</dbReference>
<feature type="compositionally biased region" description="Basic residues" evidence="5">
    <location>
        <begin position="55"/>
        <end position="65"/>
    </location>
</feature>
<feature type="region of interest" description="Disordered" evidence="5">
    <location>
        <begin position="1"/>
        <end position="159"/>
    </location>
</feature>
<dbReference type="GO" id="GO:0000824">
    <property type="term" value="F:inositol-1,4,5,6-tetrakisphosphate 3-kinase activity"/>
    <property type="evidence" value="ECO:0007669"/>
    <property type="project" value="TreeGrafter"/>
</dbReference>
<dbReference type="PANTHER" id="PTHR12400:SF21">
    <property type="entry name" value="KINASE"/>
    <property type="match status" value="1"/>
</dbReference>
<sequence>MTTASASSGSERRPSPCPPSPASSATVTAVSTPTTASAPARSRIFALPPGPSRAQSHKIHRKRGWHDHSDDDSDGSGTETQEDPGSLRAAYQRAFRRASERALTMPFSRTSKKSEAFRTVSPVTSRRAVSRRSPSPVSSSSSSSPPRVVAPSTSTAGIGRKVAASLDLFKATAPNPAVEKAEVDISRPEPSGSKRRGGPPVGEVGEAQYEFVKRSDWPDREAAAIRRERSTTGLERVRTRESTSSVASTREREQDFRKRKERTLSRRDTVLNDLVQWRAAVEANRGEDARGRPRERSVWVEDSSQLDADAVSSGSEPSSVSSASTFQESRRAQSPSHLRFSPPPLPPQSSPLDLHPSLPSVEPSVSPLDLHQFPPPARRGPTRSRSPPQAPIEVPFQLPSVPQYGHAFESPWSSDDDEDSAWETASVTTTTSTTSASSPFPLSPSRTSPHPQPRVHDASDDDDRHQRSMLSTYDEMELTSPGVGNTTNTGIENNLGLYGVSQERESLPHIPLRPFRNQVGGHSAIYKFTKRAVCKPLVSRENLFYEAVEREAPPLLEFIPRYLGVMLVSYRRVPKSSSVSPQLPSAKPNSLAHGSHPSRPVLHKAASDGHKSTPATEEQQPGDTDVEEAELPEVALDYNRHIIPQWLLGGGRNRSMSHSAAVSRPRSIDPHLRRPHLNGMTASSPDLGMATWRANHFGSCAAQRHPSSKLAYSHTAEDIDNRTPMNSPRMQHAPMATSLHGSLSPNSSFLSFGGTGSTMVNTKFKDHVFSALLRRLTKQGSSRGPSGFKGEDDGDVADGEGEGASFSDGARRYRRKKKLSRVERLRQEEGSLLGQPLRRVQSEHQISNLGQYPTHAAQQNHDAPTSSEMFDFETQDNGQSALMMHEAHEGESFAARSFRRSRSRSLPRDLPFFPTKPHLATDHPEPDPYVTRQNHFILMEDLTGRLKYSCVLDLKMGTRQYGMDATPAKKKSQRKKCDRTTSRTLGVRVCGMQGSGSFLGPGDANWPDVWNHVTQSYVTQDKYKGREVRPDDFPGVLASFLHDGERLLVYQIPVILRKIYSLARIVNRLKGYRFYGCSLLMIYDGDREAQETFRASVLDHPSSRSKRGESLERQLDARSTSEATPRHTLRRSHSEDLLVGPVADRSSRRRKRGEVQIRLVDFAHTTTGRDWLPYPPPNGEVEEVTSGKGYQAEVDPETGLIYARFPPHYPDQPDRGFLFGLMNLAETLENIWNDERLRRIKASREDPNSAADQLPPLSTDEKEVFDEIFRTPDGEEDLGMIST</sequence>
<protein>
    <recommendedName>
        <fullName evidence="4">Kinase</fullName>
        <ecNumber evidence="4">2.7.-.-</ecNumber>
    </recommendedName>
</protein>
<dbReference type="OrthoDB" id="2573163at2759"/>
<keyword evidence="2 4" id="KW-0808">Transferase</keyword>
<dbReference type="STRING" id="139420.A0A371DL28"/>
<dbReference type="GO" id="GO:0005737">
    <property type="term" value="C:cytoplasm"/>
    <property type="evidence" value="ECO:0007669"/>
    <property type="project" value="TreeGrafter"/>
</dbReference>
<evidence type="ECO:0000256" key="2">
    <source>
        <dbReference type="ARBA" id="ARBA00022679"/>
    </source>
</evidence>
<comment type="similarity">
    <text evidence="1 4">Belongs to the inositol phosphokinase (IPK) family.</text>
</comment>